<dbReference type="PANTHER" id="PTHR34824:SF1">
    <property type="entry name" value="HEAT-INDUCIBLE TRANSCRIPTION REPRESSOR HRCA"/>
    <property type="match status" value="1"/>
</dbReference>
<gene>
    <name evidence="6" type="ORF">METZ01_LOCUS43138</name>
</gene>
<dbReference type="InterPro" id="IPR036390">
    <property type="entry name" value="WH_DNA-bd_sf"/>
</dbReference>
<keyword evidence="4" id="KW-0804">Transcription</keyword>
<keyword evidence="1" id="KW-0678">Repressor</keyword>
<evidence type="ECO:0000256" key="2">
    <source>
        <dbReference type="ARBA" id="ARBA00023015"/>
    </source>
</evidence>
<dbReference type="HAMAP" id="MF_00081">
    <property type="entry name" value="HrcA"/>
    <property type="match status" value="1"/>
</dbReference>
<dbReference type="GO" id="GO:0003677">
    <property type="term" value="F:DNA binding"/>
    <property type="evidence" value="ECO:0007669"/>
    <property type="project" value="InterPro"/>
</dbReference>
<dbReference type="Gene3D" id="3.30.390.60">
    <property type="entry name" value="Heat-inducible transcription repressor hrca homolog, domain 3"/>
    <property type="match status" value="1"/>
</dbReference>
<evidence type="ECO:0000256" key="1">
    <source>
        <dbReference type="ARBA" id="ARBA00022491"/>
    </source>
</evidence>
<keyword evidence="3" id="KW-0346">Stress response</keyword>
<feature type="domain" description="Heat-inducible transcription repressor HrcA C-terminal" evidence="5">
    <location>
        <begin position="59"/>
        <end position="280"/>
    </location>
</feature>
<dbReference type="InterPro" id="IPR002571">
    <property type="entry name" value="HrcA"/>
</dbReference>
<evidence type="ECO:0000256" key="3">
    <source>
        <dbReference type="ARBA" id="ARBA00023016"/>
    </source>
</evidence>
<dbReference type="PANTHER" id="PTHR34824">
    <property type="entry name" value="HEAT-INDUCIBLE TRANSCRIPTION REPRESSOR HRCA"/>
    <property type="match status" value="1"/>
</dbReference>
<keyword evidence="2" id="KW-0805">Transcription regulation</keyword>
<dbReference type="Gene3D" id="3.30.450.40">
    <property type="match status" value="1"/>
</dbReference>
<dbReference type="SUPFAM" id="SSF46785">
    <property type="entry name" value="Winged helix' DNA-binding domain"/>
    <property type="match status" value="1"/>
</dbReference>
<dbReference type="EMBL" id="UINC01001881">
    <property type="protein sequence ID" value="SUZ90284.1"/>
    <property type="molecule type" value="Genomic_DNA"/>
</dbReference>
<evidence type="ECO:0000313" key="6">
    <source>
        <dbReference type="EMBL" id="SUZ90284.1"/>
    </source>
</evidence>
<reference evidence="6" key="1">
    <citation type="submission" date="2018-05" db="EMBL/GenBank/DDBJ databases">
        <authorList>
            <person name="Lanie J.A."/>
            <person name="Ng W.-L."/>
            <person name="Kazmierczak K.M."/>
            <person name="Andrzejewski T.M."/>
            <person name="Davidsen T.M."/>
            <person name="Wayne K.J."/>
            <person name="Tettelin H."/>
            <person name="Glass J.I."/>
            <person name="Rusch D."/>
            <person name="Podicherti R."/>
            <person name="Tsui H.-C.T."/>
            <person name="Winkler M.E."/>
        </authorList>
    </citation>
    <scope>NUCLEOTIDE SEQUENCE</scope>
</reference>
<proteinExistence type="inferred from homology"/>
<dbReference type="InterPro" id="IPR029016">
    <property type="entry name" value="GAF-like_dom_sf"/>
</dbReference>
<dbReference type="PIRSF" id="PIRSF005485">
    <property type="entry name" value="HrcA"/>
    <property type="match status" value="1"/>
</dbReference>
<organism evidence="6">
    <name type="scientific">marine metagenome</name>
    <dbReference type="NCBI Taxonomy" id="408172"/>
    <lineage>
        <taxon>unclassified sequences</taxon>
        <taxon>metagenomes</taxon>
        <taxon>ecological metagenomes</taxon>
    </lineage>
</organism>
<protein>
    <recommendedName>
        <fullName evidence="5">Heat-inducible transcription repressor HrcA C-terminal domain-containing protein</fullName>
    </recommendedName>
</protein>
<dbReference type="AlphaFoldDB" id="A0A381RGC0"/>
<name>A0A381RGC0_9ZZZZ</name>
<accession>A0A381RGC0</accession>
<dbReference type="InterPro" id="IPR036388">
    <property type="entry name" value="WH-like_DNA-bd_sf"/>
</dbReference>
<dbReference type="InterPro" id="IPR023120">
    <property type="entry name" value="WHTH_transcript_rep_HrcA_IDD"/>
</dbReference>
<evidence type="ECO:0000259" key="5">
    <source>
        <dbReference type="Pfam" id="PF01628"/>
    </source>
</evidence>
<dbReference type="GO" id="GO:0045892">
    <property type="term" value="P:negative regulation of DNA-templated transcription"/>
    <property type="evidence" value="ECO:0007669"/>
    <property type="project" value="TreeGrafter"/>
</dbReference>
<sequence length="302" mass="33325">MAELEELGYVHQPHASAGRIPTDRGYRCYVDLLLEARRPARSSRNVEARLRQASALGNLLNNVPHELSRASHHLGFAMAPSGEGAVLKQINFVPLDRQRVLVVVVSASGHVSHKVVSVSEALRPVDLTQAANYLNQEFAGLPLYEVRTAIVEQLESERTLCNALRKRALRLARNTLENLSESSLFVQGTSFLLDNATDNDDSSSMSSLSTLFEMIEEKDRLVRLLNRYIDDPGMIVIIGAEHRTENLKNLSLVASTYFDGNQTGCVGIIGPRRMRYDRSIAAVEGVSRTVSRLLGTGGTWAN</sequence>
<dbReference type="Pfam" id="PF01628">
    <property type="entry name" value="HrcA"/>
    <property type="match status" value="1"/>
</dbReference>
<dbReference type="InterPro" id="IPR021153">
    <property type="entry name" value="HrcA_C"/>
</dbReference>
<dbReference type="Gene3D" id="1.10.10.10">
    <property type="entry name" value="Winged helix-like DNA-binding domain superfamily/Winged helix DNA-binding domain"/>
    <property type="match status" value="1"/>
</dbReference>
<evidence type="ECO:0000256" key="4">
    <source>
        <dbReference type="ARBA" id="ARBA00023163"/>
    </source>
</evidence>
<dbReference type="SUPFAM" id="SSF55781">
    <property type="entry name" value="GAF domain-like"/>
    <property type="match status" value="1"/>
</dbReference>
<dbReference type="NCBIfam" id="TIGR00331">
    <property type="entry name" value="hrcA"/>
    <property type="match status" value="1"/>
</dbReference>